<evidence type="ECO:0000313" key="5">
    <source>
        <dbReference type="EMBL" id="AKD57179.1"/>
    </source>
</evidence>
<evidence type="ECO:0000256" key="3">
    <source>
        <dbReference type="ARBA" id="ARBA00023163"/>
    </source>
</evidence>
<dbReference type="HOGENOM" id="CLU_111585_5_2_10"/>
<feature type="domain" description="HTH hxlR-type" evidence="4">
    <location>
        <begin position="12"/>
        <end position="110"/>
    </location>
</feature>
<evidence type="ECO:0000256" key="1">
    <source>
        <dbReference type="ARBA" id="ARBA00023015"/>
    </source>
</evidence>
<evidence type="ECO:0000259" key="4">
    <source>
        <dbReference type="PROSITE" id="PS51118"/>
    </source>
</evidence>
<dbReference type="KEGG" id="srd:SD10_22070"/>
<dbReference type="EMBL" id="CP010429">
    <property type="protein sequence ID" value="AKD57179.1"/>
    <property type="molecule type" value="Genomic_DNA"/>
</dbReference>
<dbReference type="PATRIC" id="fig|1379870.5.peg.4776"/>
<protein>
    <submittedName>
        <fullName evidence="5">HxlR family transcriptional regulator</fullName>
    </submittedName>
</protein>
<keyword evidence="6" id="KW-1185">Reference proteome</keyword>
<evidence type="ECO:0000313" key="6">
    <source>
        <dbReference type="Proteomes" id="UP000033054"/>
    </source>
</evidence>
<dbReference type="InterPro" id="IPR036390">
    <property type="entry name" value="WH_DNA-bd_sf"/>
</dbReference>
<dbReference type="PANTHER" id="PTHR33204:SF29">
    <property type="entry name" value="TRANSCRIPTIONAL REGULATOR"/>
    <property type="match status" value="1"/>
</dbReference>
<keyword evidence="3" id="KW-0804">Transcription</keyword>
<dbReference type="RefSeq" id="WP_046576811.1">
    <property type="nucleotide sequence ID" value="NZ_CP010429.1"/>
</dbReference>
<name>A0A0E3ZYT0_9BACT</name>
<organism evidence="5 6">
    <name type="scientific">Spirosoma radiotolerans</name>
    <dbReference type="NCBI Taxonomy" id="1379870"/>
    <lineage>
        <taxon>Bacteria</taxon>
        <taxon>Pseudomonadati</taxon>
        <taxon>Bacteroidota</taxon>
        <taxon>Cytophagia</taxon>
        <taxon>Cytophagales</taxon>
        <taxon>Cytophagaceae</taxon>
        <taxon>Spirosoma</taxon>
    </lineage>
</organism>
<sequence length="114" mass="12761">MPNYRDCLSALIPIRDALEVVNGKWKLLILVSIGVGNHRFREIQRSIPDLSTKVLAKELKDLEENGLIKRTVDDGYPVLITYTTLPYAETLGSVIEALKNWGAQHREQIMGASA</sequence>
<proteinExistence type="predicted"/>
<dbReference type="Pfam" id="PF01638">
    <property type="entry name" value="HxlR"/>
    <property type="match status" value="1"/>
</dbReference>
<reference evidence="5 6" key="1">
    <citation type="journal article" date="2014" name="Curr. Microbiol.">
        <title>Spirosoma radiotolerans sp. nov., a gamma-radiation-resistant bacterium isolated from gamma ray-irradiated soil.</title>
        <authorList>
            <person name="Lee J.J."/>
            <person name="Srinivasan S."/>
            <person name="Lim S."/>
            <person name="Joe M."/>
            <person name="Im S."/>
            <person name="Bae S.I."/>
            <person name="Park K.R."/>
            <person name="Han J.H."/>
            <person name="Park S.H."/>
            <person name="Joo B.M."/>
            <person name="Park S.J."/>
            <person name="Kim M.K."/>
        </authorList>
    </citation>
    <scope>NUCLEOTIDE SEQUENCE [LARGE SCALE GENOMIC DNA]</scope>
    <source>
        <strain evidence="5 6">DG5A</strain>
    </source>
</reference>
<dbReference type="SUPFAM" id="SSF46785">
    <property type="entry name" value="Winged helix' DNA-binding domain"/>
    <property type="match status" value="1"/>
</dbReference>
<dbReference type="PANTHER" id="PTHR33204">
    <property type="entry name" value="TRANSCRIPTIONAL REGULATOR, MARR FAMILY"/>
    <property type="match status" value="1"/>
</dbReference>
<dbReference type="GO" id="GO:0003677">
    <property type="term" value="F:DNA binding"/>
    <property type="evidence" value="ECO:0007669"/>
    <property type="project" value="UniProtKB-KW"/>
</dbReference>
<dbReference type="AlphaFoldDB" id="A0A0E3ZYT0"/>
<keyword evidence="2" id="KW-0238">DNA-binding</keyword>
<dbReference type="PROSITE" id="PS51118">
    <property type="entry name" value="HTH_HXLR"/>
    <property type="match status" value="1"/>
</dbReference>
<dbReference type="Proteomes" id="UP000033054">
    <property type="component" value="Chromosome"/>
</dbReference>
<dbReference type="Gene3D" id="1.10.10.10">
    <property type="entry name" value="Winged helix-like DNA-binding domain superfamily/Winged helix DNA-binding domain"/>
    <property type="match status" value="1"/>
</dbReference>
<dbReference type="OrthoDB" id="769662at2"/>
<dbReference type="InterPro" id="IPR036388">
    <property type="entry name" value="WH-like_DNA-bd_sf"/>
</dbReference>
<dbReference type="InterPro" id="IPR002577">
    <property type="entry name" value="HTH_HxlR"/>
</dbReference>
<keyword evidence="1" id="KW-0805">Transcription regulation</keyword>
<evidence type="ECO:0000256" key="2">
    <source>
        <dbReference type="ARBA" id="ARBA00023125"/>
    </source>
</evidence>
<accession>A0A0E3ZYT0</accession>
<gene>
    <name evidence="5" type="ORF">SD10_22070</name>
</gene>